<dbReference type="Proteomes" id="UP001578633">
    <property type="component" value="Chromosome 6"/>
</dbReference>
<dbReference type="InterPro" id="IPR007111">
    <property type="entry name" value="NACHT_NTPase"/>
</dbReference>
<reference evidence="5 6" key="1">
    <citation type="submission" date="2024-09" db="EMBL/GenBank/DDBJ databases">
        <title>T2T genomes of carrot and Alternaria dauci and their utility for understanding host-pathogen interaction during carrot leaf blight disease.</title>
        <authorList>
            <person name="Liu W."/>
            <person name="Xu S."/>
            <person name="Ou C."/>
            <person name="Liu X."/>
            <person name="Zhuang F."/>
            <person name="Deng X.W."/>
        </authorList>
    </citation>
    <scope>NUCLEOTIDE SEQUENCE [LARGE SCALE GENOMIC DNA]</scope>
    <source>
        <strain evidence="5 6">A2016</strain>
    </source>
</reference>
<feature type="domain" description="NACHT" evidence="3">
    <location>
        <begin position="367"/>
        <end position="515"/>
    </location>
</feature>
<comment type="caution">
    <text evidence="5">The sequence shown here is derived from an EMBL/GenBank/DDBJ whole genome shotgun (WGS) entry which is preliminary data.</text>
</comment>
<protein>
    <recommendedName>
        <fullName evidence="7">NACHT domain-containing protein</fullName>
    </recommendedName>
</protein>
<evidence type="ECO:0000259" key="3">
    <source>
        <dbReference type="PROSITE" id="PS50837"/>
    </source>
</evidence>
<dbReference type="RefSeq" id="XP_069305190.1">
    <property type="nucleotide sequence ID" value="XM_069453077.1"/>
</dbReference>
<feature type="compositionally biased region" description="Basic residues" evidence="2">
    <location>
        <begin position="21"/>
        <end position="31"/>
    </location>
</feature>
<dbReference type="PROSITE" id="PS50837">
    <property type="entry name" value="NACHT"/>
    <property type="match status" value="1"/>
</dbReference>
<name>A0ABR3UDM9_9PLEO</name>
<dbReference type="SUPFAM" id="SSF52540">
    <property type="entry name" value="P-loop containing nucleoside triphosphate hydrolases"/>
    <property type="match status" value="1"/>
</dbReference>
<feature type="domain" description="Helicase ATP-binding" evidence="4">
    <location>
        <begin position="360"/>
        <end position="533"/>
    </location>
</feature>
<dbReference type="InterPro" id="IPR027417">
    <property type="entry name" value="P-loop_NTPase"/>
</dbReference>
<dbReference type="Pfam" id="PF24883">
    <property type="entry name" value="NPHP3_N"/>
    <property type="match status" value="1"/>
</dbReference>
<evidence type="ECO:0000313" key="6">
    <source>
        <dbReference type="Proteomes" id="UP001578633"/>
    </source>
</evidence>
<dbReference type="GeneID" id="96086744"/>
<keyword evidence="1" id="KW-0677">Repeat</keyword>
<dbReference type="PROSITE" id="PS51192">
    <property type="entry name" value="HELICASE_ATP_BIND_1"/>
    <property type="match status" value="1"/>
</dbReference>
<evidence type="ECO:0000256" key="2">
    <source>
        <dbReference type="SAM" id="MobiDB-lite"/>
    </source>
</evidence>
<dbReference type="PANTHER" id="PTHR10039">
    <property type="entry name" value="AMELOGENIN"/>
    <property type="match status" value="1"/>
</dbReference>
<gene>
    <name evidence="5" type="ORF">ACET3X_006422</name>
</gene>
<feature type="region of interest" description="Disordered" evidence="2">
    <location>
        <begin position="67"/>
        <end position="100"/>
    </location>
</feature>
<dbReference type="InterPro" id="IPR056884">
    <property type="entry name" value="NPHP3-like_N"/>
</dbReference>
<accession>A0ABR3UDM9</accession>
<sequence length="1062" mass="121140">MATTSSSQGGGFRRGLSARIGHLRRKFHHHSDKPGAQSPYIPSEGQEVIDNVRSSNRVSDVSQKLVATENHDHTSLEQTSHRTGQPRHETTDGSTLADDVGNVTNHTDLWSAAYREAVESLGKDIDLAILKGSSTAQLLERLEDIDKEANQESVLLRGIAYLRSIQVPLERFKLALDLASPLSNLDPTASTVLGVVRSVTAIAISCATADLEFAKQIGEMLEQISYIDDCDTLGQRTNKTDIHKALVSVYREILEFYIAAHGILSERGRKLAIKMILETDRLPSIVRSFLEQAEKLRKLIEKATWEIVEDIKTMLFDREISRWLNGSRMTAQSQYHALLQALRADEACESLLTHPNFIEWYRASDSQQLVLLGEMGSGKTIAMAYFVDELNRRDEHQLPRPKVCYYYCRDDDTGQVTNILSTLILALLEQLSGLKRTFYDWYKEKQAHGIVEPATNVRLLKEFLESVLITLDRLLFIVVDGLDECDSMSRNTLLEYLKHLSTKTPRLKILLSSRPQEEILEKLNRVPRIDMRSDAVRDSVIVRHTVEGRLSHLSADLRDLVTKTLSSRAKGSAIWSKMAIELIQVRKISAPGPMRRFLDEMPVPGQLSSLYDKLLLRNSSDDIENQELATAALKFLAVACRPLSILELAWAVAFTTARGRINTVAALSELVDHQRITSLIHPFINRIDFKDVRKRQVQLVHQSVREYIVQKCSPVQHSAASIAPDQSNTHNSDILEAFVLDICMDYLLLDEVGTIPLFSEEQRAIDELPQDSDLFSDIGPYEYDRYCTWETWEEDMICYDPTERGFGEFFVYASSYWLKHLGVVESHLLPPLAKIETLCQAGSTRLDNWINQHCRPGCAIKARFEFDSALYDPLSITALFGSDRLLLNLLETSTFDSDKYLTSPAMSAADQIIQWGDLSRLKILLLEERLRHQLRNPEFFHLIIRQWFNIRTRHGDWEPAFSLVDFLLDTMIQEQWGHKLLCIAARYNCIPMVQRLLNQSKRKPELKSELLRAFETLGDEVREDYLDDTESVMRKEGFEDHLHCLNNRQAARNFQLSYNAYE</sequence>
<dbReference type="PANTHER" id="PTHR10039:SF10">
    <property type="entry name" value="NACHT DOMAIN-CONTAINING PROTEIN"/>
    <property type="match status" value="1"/>
</dbReference>
<organism evidence="5 6">
    <name type="scientific">Alternaria dauci</name>
    <dbReference type="NCBI Taxonomy" id="48095"/>
    <lineage>
        <taxon>Eukaryota</taxon>
        <taxon>Fungi</taxon>
        <taxon>Dikarya</taxon>
        <taxon>Ascomycota</taxon>
        <taxon>Pezizomycotina</taxon>
        <taxon>Dothideomycetes</taxon>
        <taxon>Pleosporomycetidae</taxon>
        <taxon>Pleosporales</taxon>
        <taxon>Pleosporineae</taxon>
        <taxon>Pleosporaceae</taxon>
        <taxon>Alternaria</taxon>
        <taxon>Alternaria sect. Porri</taxon>
    </lineage>
</organism>
<evidence type="ECO:0000259" key="4">
    <source>
        <dbReference type="PROSITE" id="PS51192"/>
    </source>
</evidence>
<evidence type="ECO:0000313" key="5">
    <source>
        <dbReference type="EMBL" id="KAL1794606.1"/>
    </source>
</evidence>
<evidence type="ECO:0008006" key="7">
    <source>
        <dbReference type="Google" id="ProtNLM"/>
    </source>
</evidence>
<feature type="region of interest" description="Disordered" evidence="2">
    <location>
        <begin position="1"/>
        <end position="42"/>
    </location>
</feature>
<dbReference type="EMBL" id="JBHGVX010000006">
    <property type="protein sequence ID" value="KAL1794606.1"/>
    <property type="molecule type" value="Genomic_DNA"/>
</dbReference>
<evidence type="ECO:0000256" key="1">
    <source>
        <dbReference type="ARBA" id="ARBA00022737"/>
    </source>
</evidence>
<proteinExistence type="predicted"/>
<dbReference type="Gene3D" id="3.40.50.300">
    <property type="entry name" value="P-loop containing nucleotide triphosphate hydrolases"/>
    <property type="match status" value="1"/>
</dbReference>
<dbReference type="InterPro" id="IPR014001">
    <property type="entry name" value="Helicase_ATP-bd"/>
</dbReference>
<keyword evidence="6" id="KW-1185">Reference proteome</keyword>